<evidence type="ECO:0000313" key="3">
    <source>
        <dbReference type="Proteomes" id="UP000054558"/>
    </source>
</evidence>
<evidence type="ECO:0000313" key="2">
    <source>
        <dbReference type="EMBL" id="GAQ90355.1"/>
    </source>
</evidence>
<dbReference type="Proteomes" id="UP000054558">
    <property type="component" value="Unassembled WGS sequence"/>
</dbReference>
<organism evidence="2 3">
    <name type="scientific">Klebsormidium nitens</name>
    <name type="common">Green alga</name>
    <name type="synonym">Ulothrix nitens</name>
    <dbReference type="NCBI Taxonomy" id="105231"/>
    <lineage>
        <taxon>Eukaryota</taxon>
        <taxon>Viridiplantae</taxon>
        <taxon>Streptophyta</taxon>
        <taxon>Klebsormidiophyceae</taxon>
        <taxon>Klebsormidiales</taxon>
        <taxon>Klebsormidiaceae</taxon>
        <taxon>Klebsormidium</taxon>
    </lineage>
</organism>
<keyword evidence="3" id="KW-1185">Reference proteome</keyword>
<accession>A0A1Y1IHK5</accession>
<gene>
    <name evidence="2" type="ORF">KFL_006310050</name>
</gene>
<proteinExistence type="predicted"/>
<feature type="compositionally biased region" description="Polar residues" evidence="1">
    <location>
        <begin position="1"/>
        <end position="16"/>
    </location>
</feature>
<name>A0A1Y1IHK5_KLENI</name>
<reference evidence="2 3" key="1">
    <citation type="journal article" date="2014" name="Nat. Commun.">
        <title>Klebsormidium flaccidum genome reveals primary factors for plant terrestrial adaptation.</title>
        <authorList>
            <person name="Hori K."/>
            <person name="Maruyama F."/>
            <person name="Fujisawa T."/>
            <person name="Togashi T."/>
            <person name="Yamamoto N."/>
            <person name="Seo M."/>
            <person name="Sato S."/>
            <person name="Yamada T."/>
            <person name="Mori H."/>
            <person name="Tajima N."/>
            <person name="Moriyama T."/>
            <person name="Ikeuchi M."/>
            <person name="Watanabe M."/>
            <person name="Wada H."/>
            <person name="Kobayashi K."/>
            <person name="Saito M."/>
            <person name="Masuda T."/>
            <person name="Sasaki-Sekimoto Y."/>
            <person name="Mashiguchi K."/>
            <person name="Awai K."/>
            <person name="Shimojima M."/>
            <person name="Masuda S."/>
            <person name="Iwai M."/>
            <person name="Nobusawa T."/>
            <person name="Narise T."/>
            <person name="Kondo S."/>
            <person name="Saito H."/>
            <person name="Sato R."/>
            <person name="Murakawa M."/>
            <person name="Ihara Y."/>
            <person name="Oshima-Yamada Y."/>
            <person name="Ohtaka K."/>
            <person name="Satoh M."/>
            <person name="Sonobe K."/>
            <person name="Ishii M."/>
            <person name="Ohtani R."/>
            <person name="Kanamori-Sato M."/>
            <person name="Honoki R."/>
            <person name="Miyazaki D."/>
            <person name="Mochizuki H."/>
            <person name="Umetsu J."/>
            <person name="Higashi K."/>
            <person name="Shibata D."/>
            <person name="Kamiya Y."/>
            <person name="Sato N."/>
            <person name="Nakamura Y."/>
            <person name="Tabata S."/>
            <person name="Ida S."/>
            <person name="Kurokawa K."/>
            <person name="Ohta H."/>
        </authorList>
    </citation>
    <scope>NUCLEOTIDE SEQUENCE [LARGE SCALE GENOMIC DNA]</scope>
    <source>
        <strain evidence="2 3">NIES-2285</strain>
    </source>
</reference>
<feature type="region of interest" description="Disordered" evidence="1">
    <location>
        <begin position="1"/>
        <end position="22"/>
    </location>
</feature>
<evidence type="ECO:0000256" key="1">
    <source>
        <dbReference type="SAM" id="MobiDB-lite"/>
    </source>
</evidence>
<dbReference type="EMBL" id="DF237580">
    <property type="protein sequence ID" value="GAQ90355.1"/>
    <property type="molecule type" value="Genomic_DNA"/>
</dbReference>
<sequence length="156" mass="17611">MWQTGCQGSSSRSSPNGDVRGAPDKVGGEITLRSLASFDCIICLSCGHDLHMTVSEERLPKVTSELANQVAKEEPASTERERTPDNTRIVTVERRHFPDYQALQDPLIFKDEEYYEQFIAAYVGDRVMVTDERDFGAREAGYDGYIQYYCARVVDD</sequence>
<protein>
    <submittedName>
        <fullName evidence="2">Uncharacterized protein</fullName>
    </submittedName>
</protein>
<dbReference type="AlphaFoldDB" id="A0A1Y1IHK5"/>